<comment type="caution">
    <text evidence="1">The sequence shown here is derived from an EMBL/GenBank/DDBJ whole genome shotgun (WGS) entry which is preliminary data.</text>
</comment>
<accession>A0A328HQA1</accession>
<name>A0A328HQA1_ARTGO</name>
<organism evidence="1 2">
    <name type="scientific">Arthrobacter globiformis</name>
    <dbReference type="NCBI Taxonomy" id="1665"/>
    <lineage>
        <taxon>Bacteria</taxon>
        <taxon>Bacillati</taxon>
        <taxon>Actinomycetota</taxon>
        <taxon>Actinomycetes</taxon>
        <taxon>Micrococcales</taxon>
        <taxon>Micrococcaceae</taxon>
        <taxon>Arthrobacter</taxon>
    </lineage>
</organism>
<dbReference type="PROSITE" id="PS51257">
    <property type="entry name" value="PROKAR_LIPOPROTEIN"/>
    <property type="match status" value="1"/>
</dbReference>
<protein>
    <recommendedName>
        <fullName evidence="3">Lipoprotein</fullName>
    </recommendedName>
</protein>
<dbReference type="Proteomes" id="UP000249166">
    <property type="component" value="Unassembled WGS sequence"/>
</dbReference>
<dbReference type="AlphaFoldDB" id="A0A328HQA1"/>
<proteinExistence type="predicted"/>
<dbReference type="OrthoDB" id="3823490at2"/>
<evidence type="ECO:0008006" key="3">
    <source>
        <dbReference type="Google" id="ProtNLM"/>
    </source>
</evidence>
<evidence type="ECO:0000313" key="2">
    <source>
        <dbReference type="Proteomes" id="UP000249166"/>
    </source>
</evidence>
<evidence type="ECO:0000313" key="1">
    <source>
        <dbReference type="EMBL" id="RAM39350.1"/>
    </source>
</evidence>
<sequence>MKSNSEFGGWRSVLVLVCTASIGLSGCATVKTAAAPAGQAASTMEKAGPDLNKLTLTDKAVERLGVTTVKVTKGEGSPLQVPYGSLVYDANGKTWVYTNPQPRTYIRAAVTVEKIADNKVQLQSGPPVGTDVVTVGAAELFGAEFGTKGH</sequence>
<reference evidence="1 2" key="1">
    <citation type="submission" date="2018-04" db="EMBL/GenBank/DDBJ databases">
        <title>Bacteria isolated from cave deposits of Manipur.</title>
        <authorList>
            <person name="Sahoo D."/>
            <person name="Sarangthem I."/>
            <person name="Nandeibam J."/>
        </authorList>
    </citation>
    <scope>NUCLEOTIDE SEQUENCE [LARGE SCALE GENOMIC DNA]</scope>
    <source>
        <strain evidence="2">mrc11</strain>
    </source>
</reference>
<dbReference type="RefSeq" id="WP_111902018.1">
    <property type="nucleotide sequence ID" value="NZ_QLNP01000003.1"/>
</dbReference>
<gene>
    <name evidence="1" type="ORF">DBZ45_00435</name>
</gene>
<dbReference type="EMBL" id="QLNP01000003">
    <property type="protein sequence ID" value="RAM39350.1"/>
    <property type="molecule type" value="Genomic_DNA"/>
</dbReference>